<dbReference type="PROSITE" id="PS51077">
    <property type="entry name" value="HTH_ICLR"/>
    <property type="match status" value="1"/>
</dbReference>
<dbReference type="OrthoDB" id="9807558at2"/>
<comment type="caution">
    <text evidence="6">The sequence shown here is derived from an EMBL/GenBank/DDBJ whole genome shotgun (WGS) entry which is preliminary data.</text>
</comment>
<dbReference type="GO" id="GO:0003677">
    <property type="term" value="F:DNA binding"/>
    <property type="evidence" value="ECO:0007669"/>
    <property type="project" value="UniProtKB-KW"/>
</dbReference>
<dbReference type="PANTHER" id="PTHR30136:SF35">
    <property type="entry name" value="HTH-TYPE TRANSCRIPTIONAL REGULATOR RV1719"/>
    <property type="match status" value="1"/>
</dbReference>
<dbReference type="InterPro" id="IPR005471">
    <property type="entry name" value="Tscrpt_reg_IclR_N"/>
</dbReference>
<accession>A0A318GZ60</accession>
<evidence type="ECO:0000256" key="1">
    <source>
        <dbReference type="ARBA" id="ARBA00023015"/>
    </source>
</evidence>
<keyword evidence="7" id="KW-1185">Reference proteome</keyword>
<dbReference type="Pfam" id="PF01614">
    <property type="entry name" value="IclR_C"/>
    <property type="match status" value="1"/>
</dbReference>
<dbReference type="EMBL" id="QJJS01000016">
    <property type="protein sequence ID" value="PXW94032.1"/>
    <property type="molecule type" value="Genomic_DNA"/>
</dbReference>
<proteinExistence type="predicted"/>
<evidence type="ECO:0000259" key="5">
    <source>
        <dbReference type="PROSITE" id="PS51078"/>
    </source>
</evidence>
<dbReference type="InterPro" id="IPR036388">
    <property type="entry name" value="WH-like_DNA-bd_sf"/>
</dbReference>
<dbReference type="GO" id="GO:0003700">
    <property type="term" value="F:DNA-binding transcription factor activity"/>
    <property type="evidence" value="ECO:0007669"/>
    <property type="project" value="TreeGrafter"/>
</dbReference>
<evidence type="ECO:0000256" key="2">
    <source>
        <dbReference type="ARBA" id="ARBA00023125"/>
    </source>
</evidence>
<keyword evidence="1" id="KW-0805">Transcription regulation</keyword>
<dbReference type="InterPro" id="IPR036390">
    <property type="entry name" value="WH_DNA-bd_sf"/>
</dbReference>
<keyword evidence="3" id="KW-0804">Transcription</keyword>
<dbReference type="InterPro" id="IPR014757">
    <property type="entry name" value="Tscrpt_reg_IclR_C"/>
</dbReference>
<feature type="domain" description="IclR-ED" evidence="5">
    <location>
        <begin position="65"/>
        <end position="252"/>
    </location>
</feature>
<evidence type="ECO:0000313" key="6">
    <source>
        <dbReference type="EMBL" id="PXW94032.1"/>
    </source>
</evidence>
<name>A0A318GZ60_9BURK</name>
<dbReference type="PROSITE" id="PS51078">
    <property type="entry name" value="ICLR_ED"/>
    <property type="match status" value="1"/>
</dbReference>
<dbReference type="AlphaFoldDB" id="A0A318GZ60"/>
<sequence>MQGVMERTFGILEHLARHTQGCTLGTIAHDLGLPRSAAHRLLTDLCLSGYVRQLHGHGDYVLTTKLISLGLHHLSNSGAIDAAQPLLDRLAISSGELVRLGVVDGETLTWVAKSQGARQGVRYDPEMGGVAQLRCTASGHAWLLTLSDEQALDLVRRQDTGQKHAGGPNAPTSEQGLLQCLHQARQRGYSLTLEIYNPGMGAMAAPVRRPGGQALGIISIAGPMSRLDEARMLALGPELLAAAAELAAASGESLLLGRSAAVGGPP</sequence>
<organism evidence="6 7">
    <name type="scientific">Sphaerotilus hippei</name>
    <dbReference type="NCBI Taxonomy" id="744406"/>
    <lineage>
        <taxon>Bacteria</taxon>
        <taxon>Pseudomonadati</taxon>
        <taxon>Pseudomonadota</taxon>
        <taxon>Betaproteobacteria</taxon>
        <taxon>Burkholderiales</taxon>
        <taxon>Sphaerotilaceae</taxon>
        <taxon>Sphaerotilus</taxon>
    </lineage>
</organism>
<feature type="domain" description="HTH iclR-type" evidence="4">
    <location>
        <begin position="2"/>
        <end position="64"/>
    </location>
</feature>
<keyword evidence="2" id="KW-0238">DNA-binding</keyword>
<dbReference type="PANTHER" id="PTHR30136">
    <property type="entry name" value="HELIX-TURN-HELIX TRANSCRIPTIONAL REGULATOR, ICLR FAMILY"/>
    <property type="match status" value="1"/>
</dbReference>
<dbReference type="Proteomes" id="UP000247811">
    <property type="component" value="Unassembled WGS sequence"/>
</dbReference>
<reference evidence="6 7" key="1">
    <citation type="submission" date="2018-05" db="EMBL/GenBank/DDBJ databases">
        <title>Genomic Encyclopedia of Type Strains, Phase IV (KMG-IV): sequencing the most valuable type-strain genomes for metagenomic binning, comparative biology and taxonomic classification.</title>
        <authorList>
            <person name="Goeker M."/>
        </authorList>
    </citation>
    <scope>NUCLEOTIDE SEQUENCE [LARGE SCALE GENOMIC DNA]</scope>
    <source>
        <strain evidence="6 7">DSM 566</strain>
    </source>
</reference>
<dbReference type="InterPro" id="IPR050707">
    <property type="entry name" value="HTH_MetabolicPath_Reg"/>
</dbReference>
<evidence type="ECO:0000256" key="3">
    <source>
        <dbReference type="ARBA" id="ARBA00023163"/>
    </source>
</evidence>
<dbReference type="Gene3D" id="3.30.450.40">
    <property type="match status" value="1"/>
</dbReference>
<dbReference type="GO" id="GO:0045892">
    <property type="term" value="P:negative regulation of DNA-templated transcription"/>
    <property type="evidence" value="ECO:0007669"/>
    <property type="project" value="TreeGrafter"/>
</dbReference>
<evidence type="ECO:0000313" key="7">
    <source>
        <dbReference type="Proteomes" id="UP000247811"/>
    </source>
</evidence>
<dbReference type="Pfam" id="PF09339">
    <property type="entry name" value="HTH_IclR"/>
    <property type="match status" value="1"/>
</dbReference>
<dbReference type="SUPFAM" id="SSF46785">
    <property type="entry name" value="Winged helix' DNA-binding domain"/>
    <property type="match status" value="1"/>
</dbReference>
<dbReference type="SMART" id="SM00346">
    <property type="entry name" value="HTH_ICLR"/>
    <property type="match status" value="1"/>
</dbReference>
<dbReference type="Gene3D" id="1.10.10.10">
    <property type="entry name" value="Winged helix-like DNA-binding domain superfamily/Winged helix DNA-binding domain"/>
    <property type="match status" value="1"/>
</dbReference>
<dbReference type="InterPro" id="IPR029016">
    <property type="entry name" value="GAF-like_dom_sf"/>
</dbReference>
<evidence type="ECO:0000259" key="4">
    <source>
        <dbReference type="PROSITE" id="PS51077"/>
    </source>
</evidence>
<gene>
    <name evidence="6" type="ORF">C7444_11665</name>
</gene>
<protein>
    <submittedName>
        <fullName evidence="6">IclR family transcriptional regulator</fullName>
    </submittedName>
</protein>
<dbReference type="RefSeq" id="WP_110401788.1">
    <property type="nucleotide sequence ID" value="NZ_QJJS01000016.1"/>
</dbReference>
<dbReference type="SUPFAM" id="SSF55781">
    <property type="entry name" value="GAF domain-like"/>
    <property type="match status" value="1"/>
</dbReference>